<dbReference type="EMBL" id="LR134406">
    <property type="protein sequence ID" value="VEH69177.1"/>
    <property type="molecule type" value="Genomic_DNA"/>
</dbReference>
<accession>A0A3S4VHJ4</accession>
<dbReference type="RefSeq" id="WP_061788338.1">
    <property type="nucleotide sequence ID" value="NZ_CAJZDL010000042.1"/>
</dbReference>
<feature type="region of interest" description="Disordered" evidence="1">
    <location>
        <begin position="1"/>
        <end position="60"/>
    </location>
</feature>
<name>A0A3S4VHJ4_9ACTN</name>
<gene>
    <name evidence="2" type="ORF">NCTC12967_00441</name>
</gene>
<dbReference type="GeneID" id="64405938"/>
<reference evidence="2 3" key="1">
    <citation type="submission" date="2018-12" db="EMBL/GenBank/DDBJ databases">
        <authorList>
            <consortium name="Pathogen Informatics"/>
        </authorList>
    </citation>
    <scope>NUCLEOTIDE SEQUENCE [LARGE SCALE GENOMIC DNA]</scope>
    <source>
        <strain evidence="2 3">NCTC12967</strain>
    </source>
</reference>
<sequence length="60" mass="6887">MTKEELEKLQALSEPQPVPGNGEEQPRWDEQVRTAMDARRMGAQLRRGKPKSFRPVVGRI</sequence>
<protein>
    <submittedName>
        <fullName evidence="2">Uncharacterized protein</fullName>
    </submittedName>
</protein>
<dbReference type="Proteomes" id="UP000273044">
    <property type="component" value="Chromosome"/>
</dbReference>
<evidence type="ECO:0000313" key="2">
    <source>
        <dbReference type="EMBL" id="VEH69177.1"/>
    </source>
</evidence>
<evidence type="ECO:0000256" key="1">
    <source>
        <dbReference type="SAM" id="MobiDB-lite"/>
    </source>
</evidence>
<organism evidence="2 3">
    <name type="scientific">Arachnia propionica</name>
    <dbReference type="NCBI Taxonomy" id="1750"/>
    <lineage>
        <taxon>Bacteria</taxon>
        <taxon>Bacillati</taxon>
        <taxon>Actinomycetota</taxon>
        <taxon>Actinomycetes</taxon>
        <taxon>Propionibacteriales</taxon>
        <taxon>Propionibacteriaceae</taxon>
        <taxon>Arachnia</taxon>
    </lineage>
</organism>
<feature type="compositionally biased region" description="Basic and acidic residues" evidence="1">
    <location>
        <begin position="24"/>
        <end position="40"/>
    </location>
</feature>
<keyword evidence="3" id="KW-1185">Reference proteome</keyword>
<dbReference type="AlphaFoldDB" id="A0A3S4VHJ4"/>
<evidence type="ECO:0000313" key="3">
    <source>
        <dbReference type="Proteomes" id="UP000273044"/>
    </source>
</evidence>
<proteinExistence type="predicted"/>